<evidence type="ECO:0000313" key="5">
    <source>
        <dbReference type="EMBL" id="AWI86788.1"/>
    </source>
</evidence>
<dbReference type="Pfam" id="PF01656">
    <property type="entry name" value="CbiA"/>
    <property type="match status" value="1"/>
</dbReference>
<geneLocation type="plasmid" evidence="5 6">
    <name>unnamed5</name>
</geneLocation>
<dbReference type="EMBL" id="CP022195">
    <property type="protein sequence ID" value="AWI86788.1"/>
    <property type="molecule type" value="Genomic_DNA"/>
</dbReference>
<dbReference type="SMART" id="SM00382">
    <property type="entry name" value="AAA"/>
    <property type="match status" value="1"/>
</dbReference>
<dbReference type="Proteomes" id="UP000244915">
    <property type="component" value="Plasmid unnamed5"/>
</dbReference>
<dbReference type="GO" id="GO:0005524">
    <property type="term" value="F:ATP binding"/>
    <property type="evidence" value="ECO:0007669"/>
    <property type="project" value="UniProtKB-KW"/>
</dbReference>
<dbReference type="InterPro" id="IPR005702">
    <property type="entry name" value="Wzc-like_C"/>
</dbReference>
<evidence type="ECO:0000256" key="3">
    <source>
        <dbReference type="SAM" id="MobiDB-lite"/>
    </source>
</evidence>
<organism evidence="5 6">
    <name type="scientific">Alloyangia pacifica</name>
    <dbReference type="NCBI Taxonomy" id="311180"/>
    <lineage>
        <taxon>Bacteria</taxon>
        <taxon>Pseudomonadati</taxon>
        <taxon>Pseudomonadota</taxon>
        <taxon>Alphaproteobacteria</taxon>
        <taxon>Rhodobacterales</taxon>
        <taxon>Roseobacteraceae</taxon>
        <taxon>Alloyangia</taxon>
    </lineage>
</organism>
<dbReference type="InterPro" id="IPR003593">
    <property type="entry name" value="AAA+_ATPase"/>
</dbReference>
<evidence type="ECO:0000259" key="4">
    <source>
        <dbReference type="SMART" id="SM00382"/>
    </source>
</evidence>
<evidence type="ECO:0000256" key="2">
    <source>
        <dbReference type="ARBA" id="ARBA00022840"/>
    </source>
</evidence>
<dbReference type="PANTHER" id="PTHR32309">
    <property type="entry name" value="TYROSINE-PROTEIN KINASE"/>
    <property type="match status" value="1"/>
</dbReference>
<dbReference type="AlphaFoldDB" id="A0A2U8HLW8"/>
<evidence type="ECO:0000313" key="6">
    <source>
        <dbReference type="Proteomes" id="UP000244915"/>
    </source>
</evidence>
<feature type="region of interest" description="Disordered" evidence="3">
    <location>
        <begin position="1"/>
        <end position="31"/>
    </location>
</feature>
<gene>
    <name evidence="5" type="ORF">CEW88_23750</name>
</gene>
<dbReference type="RefSeq" id="WP_108970884.1">
    <property type="nucleotide sequence ID" value="NZ_CP022195.1"/>
</dbReference>
<accession>A0A2U8HLW8</accession>
<dbReference type="Gene3D" id="3.40.50.300">
    <property type="entry name" value="P-loop containing nucleotide triphosphate hydrolases"/>
    <property type="match status" value="1"/>
</dbReference>
<protein>
    <submittedName>
        <fullName evidence="5">Exopolysaccharide biosynthesis protein</fullName>
    </submittedName>
</protein>
<dbReference type="KEGG" id="ypac:CEW88_23750"/>
<dbReference type="InterPro" id="IPR002586">
    <property type="entry name" value="CobQ/CobB/MinD/ParA_Nub-bd_dom"/>
</dbReference>
<keyword evidence="5" id="KW-0614">Plasmid</keyword>
<dbReference type="SUPFAM" id="SSF52540">
    <property type="entry name" value="P-loop containing nucleoside triphosphate hydrolases"/>
    <property type="match status" value="1"/>
</dbReference>
<sequence length="274" mass="30150">MERLQAAINKARQTRDGSRAPVGHPRRRPGVDDKVLQAWEELPELALDIRHLARHRVVTPEAGAVALPFDMLRTRTMRQLQTNGWKRLAITSPGPGCGKSTLALNLAFALARQRQLRTIVVEVDMRRPSLARLLHRSPGGAPRSVGDLLSGGAAFREVAVRHRGNVAFATSPGPVRNSADILLGEPVEEVLREIEDSYRPDIVLFDMPPLLATDDTLAFMQHMDCALIVASAGRSSLQEIDRCEREIAAQTEVLGVALNKCRYGGQSAERYEDG</sequence>
<evidence type="ECO:0000256" key="1">
    <source>
        <dbReference type="ARBA" id="ARBA00022741"/>
    </source>
</evidence>
<dbReference type="PANTHER" id="PTHR32309:SF31">
    <property type="entry name" value="CAPSULAR EXOPOLYSACCHARIDE FAMILY"/>
    <property type="match status" value="1"/>
</dbReference>
<name>A0A2U8HLW8_9RHOB</name>
<dbReference type="OrthoDB" id="9775724at2"/>
<dbReference type="InterPro" id="IPR027417">
    <property type="entry name" value="P-loop_NTPase"/>
</dbReference>
<feature type="domain" description="AAA+ ATPase" evidence="4">
    <location>
        <begin position="84"/>
        <end position="258"/>
    </location>
</feature>
<keyword evidence="2" id="KW-0067">ATP-binding</keyword>
<keyword evidence="1" id="KW-0547">Nucleotide-binding</keyword>
<dbReference type="InterPro" id="IPR050445">
    <property type="entry name" value="Bact_polysacc_biosynth/exp"/>
</dbReference>
<reference evidence="5 6" key="1">
    <citation type="submission" date="2017-06" db="EMBL/GenBank/DDBJ databases">
        <title>Yangia sp. YSBP01 complete genome sequence.</title>
        <authorList>
            <person name="Woo J.-H."/>
            <person name="Kim H.-S."/>
        </authorList>
    </citation>
    <scope>NUCLEOTIDE SEQUENCE [LARGE SCALE GENOMIC DNA]</scope>
    <source>
        <strain evidence="5 6">YSBP01</strain>
        <plasmid evidence="5 6">unnamed5</plasmid>
    </source>
</reference>
<proteinExistence type="predicted"/>
<dbReference type="CDD" id="cd05387">
    <property type="entry name" value="BY-kinase"/>
    <property type="match status" value="1"/>
</dbReference>